<keyword evidence="4" id="KW-0560">Oxidoreductase</keyword>
<evidence type="ECO:0000313" key="9">
    <source>
        <dbReference type="EMBL" id="MBR0801124.1"/>
    </source>
</evidence>
<comment type="subcellular location">
    <subcellularLocation>
        <location evidence="1">Endomembrane system</location>
        <topology evidence="1">Multi-pass membrane protein</topology>
    </subcellularLocation>
</comment>
<feature type="transmembrane region" description="Helical" evidence="7">
    <location>
        <begin position="144"/>
        <end position="169"/>
    </location>
</feature>
<feature type="transmembrane region" description="Helical" evidence="7">
    <location>
        <begin position="6"/>
        <end position="22"/>
    </location>
</feature>
<keyword evidence="3 7" id="KW-1133">Transmembrane helix</keyword>
<name>A0ABS5FW92_9BRAD</name>
<dbReference type="EMBL" id="JAFCJH010000071">
    <property type="protein sequence ID" value="MBR0801124.1"/>
    <property type="molecule type" value="Genomic_DNA"/>
</dbReference>
<feature type="transmembrane region" description="Helical" evidence="7">
    <location>
        <begin position="43"/>
        <end position="76"/>
    </location>
</feature>
<sequence>MPGQINNVIFFLSVFLGVIYGTRILEKNWPIADVSRSEFRDDWLAVIVSLGLEHMLAPLAAISVSAILSCTGAGWISLPTQGYWWYVSLALIVVAMDLYKYTFHRLQHAIPFLWSMHSFHHSANGITFITGARHFWLERVLSDAFLPILAILFRVPADMAIAAGLIFFLPDACAHLNVRIPLGRFVTWINNPQWHRIHHSVQLEHRDKNFASFFPIWDILFGTAWVPKPDEYPATGLVPAERVDIINSVIWPVRHLRQRESRNELGQGALGAVLLDAGLRRPHDHE</sequence>
<evidence type="ECO:0000256" key="3">
    <source>
        <dbReference type="ARBA" id="ARBA00022989"/>
    </source>
</evidence>
<gene>
    <name evidence="9" type="ORF">JQ615_37775</name>
</gene>
<keyword evidence="6 7" id="KW-0472">Membrane</keyword>
<evidence type="ECO:0000259" key="8">
    <source>
        <dbReference type="Pfam" id="PF04116"/>
    </source>
</evidence>
<dbReference type="Proteomes" id="UP001315278">
    <property type="component" value="Unassembled WGS sequence"/>
</dbReference>
<dbReference type="InterPro" id="IPR006694">
    <property type="entry name" value="Fatty_acid_hydroxylase"/>
</dbReference>
<keyword evidence="5" id="KW-0443">Lipid metabolism</keyword>
<evidence type="ECO:0000313" key="10">
    <source>
        <dbReference type="Proteomes" id="UP001315278"/>
    </source>
</evidence>
<protein>
    <submittedName>
        <fullName evidence="9">Sterol desaturase family protein</fullName>
    </submittedName>
</protein>
<keyword evidence="2 7" id="KW-0812">Transmembrane</keyword>
<feature type="domain" description="Fatty acid hydroxylase" evidence="8">
    <location>
        <begin position="90"/>
        <end position="223"/>
    </location>
</feature>
<evidence type="ECO:0000256" key="5">
    <source>
        <dbReference type="ARBA" id="ARBA00023098"/>
    </source>
</evidence>
<dbReference type="PANTHER" id="PTHR21624">
    <property type="entry name" value="STEROL DESATURASE-RELATED PROTEIN"/>
    <property type="match status" value="1"/>
</dbReference>
<comment type="caution">
    <text evidence="9">The sequence shown here is derived from an EMBL/GenBank/DDBJ whole genome shotgun (WGS) entry which is preliminary data.</text>
</comment>
<evidence type="ECO:0000256" key="6">
    <source>
        <dbReference type="ARBA" id="ARBA00023136"/>
    </source>
</evidence>
<dbReference type="Pfam" id="PF04116">
    <property type="entry name" value="FA_hydroxylase"/>
    <property type="match status" value="1"/>
</dbReference>
<evidence type="ECO:0000256" key="7">
    <source>
        <dbReference type="SAM" id="Phobius"/>
    </source>
</evidence>
<accession>A0ABS5FW92</accession>
<dbReference type="InterPro" id="IPR051689">
    <property type="entry name" value="Sterol_desaturase/TMEM195"/>
</dbReference>
<proteinExistence type="predicted"/>
<reference evidence="10" key="1">
    <citation type="journal article" date="2021" name="ISME J.">
        <title>Evolutionary origin and ecological implication of a unique nif island in free-living Bradyrhizobium lineages.</title>
        <authorList>
            <person name="Tao J."/>
        </authorList>
    </citation>
    <scope>NUCLEOTIDE SEQUENCE [LARGE SCALE GENOMIC DNA]</scope>
    <source>
        <strain evidence="10">SZCCT0434</strain>
    </source>
</reference>
<keyword evidence="10" id="KW-1185">Reference proteome</keyword>
<dbReference type="PANTHER" id="PTHR21624:SF1">
    <property type="entry name" value="ALKYLGLYCEROL MONOOXYGENASE"/>
    <property type="match status" value="1"/>
</dbReference>
<organism evidence="9 10">
    <name type="scientific">Bradyrhizobium jicamae</name>
    <dbReference type="NCBI Taxonomy" id="280332"/>
    <lineage>
        <taxon>Bacteria</taxon>
        <taxon>Pseudomonadati</taxon>
        <taxon>Pseudomonadota</taxon>
        <taxon>Alphaproteobacteria</taxon>
        <taxon>Hyphomicrobiales</taxon>
        <taxon>Nitrobacteraceae</taxon>
        <taxon>Bradyrhizobium</taxon>
    </lineage>
</organism>
<evidence type="ECO:0000256" key="2">
    <source>
        <dbReference type="ARBA" id="ARBA00022692"/>
    </source>
</evidence>
<evidence type="ECO:0000256" key="4">
    <source>
        <dbReference type="ARBA" id="ARBA00023002"/>
    </source>
</evidence>
<evidence type="ECO:0000256" key="1">
    <source>
        <dbReference type="ARBA" id="ARBA00004127"/>
    </source>
</evidence>
<feature type="transmembrane region" description="Helical" evidence="7">
    <location>
        <begin position="82"/>
        <end position="99"/>
    </location>
</feature>